<evidence type="ECO:0000256" key="9">
    <source>
        <dbReference type="ARBA" id="ARBA00022777"/>
    </source>
</evidence>
<comment type="catalytic activity">
    <reaction evidence="1">
        <text>ATP + protein L-histidine = ADP + protein N-phospho-L-histidine.</text>
        <dbReference type="EC" id="2.7.13.3"/>
    </reaction>
</comment>
<evidence type="ECO:0000256" key="12">
    <source>
        <dbReference type="ARBA" id="ARBA00023012"/>
    </source>
</evidence>
<evidence type="ECO:0000256" key="1">
    <source>
        <dbReference type="ARBA" id="ARBA00000085"/>
    </source>
</evidence>
<name>A0A7X2MWK4_9CLOT</name>
<evidence type="ECO:0000259" key="15">
    <source>
        <dbReference type="PROSITE" id="PS50109"/>
    </source>
</evidence>
<dbReference type="PRINTS" id="PR00344">
    <property type="entry name" value="BCTRLSENSOR"/>
</dbReference>
<dbReference type="SMART" id="SM00387">
    <property type="entry name" value="HATPase_c"/>
    <property type="match status" value="1"/>
</dbReference>
<dbReference type="GO" id="GO:0005524">
    <property type="term" value="F:ATP binding"/>
    <property type="evidence" value="ECO:0007669"/>
    <property type="project" value="UniProtKB-KW"/>
</dbReference>
<reference evidence="16 17" key="1">
    <citation type="submission" date="2019-08" db="EMBL/GenBank/DDBJ databases">
        <title>In-depth cultivation of the pig gut microbiome towards novel bacterial diversity and tailored functional studies.</title>
        <authorList>
            <person name="Wylensek D."/>
            <person name="Hitch T.C.A."/>
            <person name="Clavel T."/>
        </authorList>
    </citation>
    <scope>NUCLEOTIDE SEQUENCE [LARGE SCALE GENOMIC DNA]</scope>
    <source>
        <strain evidence="16 17">WCA-383-APC-5B</strain>
    </source>
</reference>
<evidence type="ECO:0000256" key="7">
    <source>
        <dbReference type="ARBA" id="ARBA00022692"/>
    </source>
</evidence>
<keyword evidence="11 14" id="KW-1133">Transmembrane helix</keyword>
<protein>
    <recommendedName>
        <fullName evidence="3">histidine kinase</fullName>
        <ecNumber evidence="3">2.7.13.3</ecNumber>
    </recommendedName>
</protein>
<dbReference type="PROSITE" id="PS50109">
    <property type="entry name" value="HIS_KIN"/>
    <property type="match status" value="1"/>
</dbReference>
<dbReference type="FunFam" id="1.10.287.130:FF:000008">
    <property type="entry name" value="Two-component sensor histidine kinase"/>
    <property type="match status" value="1"/>
</dbReference>
<dbReference type="Pfam" id="PF02518">
    <property type="entry name" value="HATPase_c"/>
    <property type="match status" value="1"/>
</dbReference>
<dbReference type="EMBL" id="VULX01000002">
    <property type="protein sequence ID" value="MSR90402.1"/>
    <property type="molecule type" value="Genomic_DNA"/>
</dbReference>
<dbReference type="InterPro" id="IPR004358">
    <property type="entry name" value="Sig_transdc_His_kin-like_C"/>
</dbReference>
<dbReference type="InterPro" id="IPR050398">
    <property type="entry name" value="HssS/ArlS-like"/>
</dbReference>
<keyword evidence="12" id="KW-0902">Two-component regulatory system</keyword>
<feature type="domain" description="Histidine kinase" evidence="15">
    <location>
        <begin position="234"/>
        <end position="450"/>
    </location>
</feature>
<evidence type="ECO:0000256" key="11">
    <source>
        <dbReference type="ARBA" id="ARBA00022989"/>
    </source>
</evidence>
<dbReference type="SMART" id="SM00388">
    <property type="entry name" value="HisKA"/>
    <property type="match status" value="1"/>
</dbReference>
<dbReference type="GO" id="GO:0000155">
    <property type="term" value="F:phosphorelay sensor kinase activity"/>
    <property type="evidence" value="ECO:0007669"/>
    <property type="project" value="InterPro"/>
</dbReference>
<keyword evidence="17" id="KW-1185">Reference proteome</keyword>
<dbReference type="InterPro" id="IPR036890">
    <property type="entry name" value="HATPase_C_sf"/>
</dbReference>
<dbReference type="AlphaFoldDB" id="A0A7X2MWK4"/>
<dbReference type="GO" id="GO:0005886">
    <property type="term" value="C:plasma membrane"/>
    <property type="evidence" value="ECO:0007669"/>
    <property type="project" value="UniProtKB-SubCell"/>
</dbReference>
<dbReference type="InterPro" id="IPR036097">
    <property type="entry name" value="HisK_dim/P_sf"/>
</dbReference>
<keyword evidence="4" id="KW-1003">Cell membrane</keyword>
<evidence type="ECO:0000256" key="5">
    <source>
        <dbReference type="ARBA" id="ARBA00022553"/>
    </source>
</evidence>
<evidence type="ECO:0000256" key="2">
    <source>
        <dbReference type="ARBA" id="ARBA00004651"/>
    </source>
</evidence>
<keyword evidence="7 14" id="KW-0812">Transmembrane</keyword>
<evidence type="ECO:0000313" key="16">
    <source>
        <dbReference type="EMBL" id="MSR90402.1"/>
    </source>
</evidence>
<keyword evidence="13 14" id="KW-0472">Membrane</keyword>
<proteinExistence type="predicted"/>
<keyword evidence="8" id="KW-0547">Nucleotide-binding</keyword>
<evidence type="ECO:0000256" key="14">
    <source>
        <dbReference type="SAM" id="Phobius"/>
    </source>
</evidence>
<dbReference type="InterPro" id="IPR005467">
    <property type="entry name" value="His_kinase_dom"/>
</dbReference>
<dbReference type="Proteomes" id="UP000460287">
    <property type="component" value="Unassembled WGS sequence"/>
</dbReference>
<comment type="caution">
    <text evidence="16">The sequence shown here is derived from an EMBL/GenBank/DDBJ whole genome shotgun (WGS) entry which is preliminary data.</text>
</comment>
<keyword evidence="6" id="KW-0808">Transferase</keyword>
<accession>A0A7X2MWK4</accession>
<dbReference type="InterPro" id="IPR003661">
    <property type="entry name" value="HisK_dim/P_dom"/>
</dbReference>
<evidence type="ECO:0000256" key="4">
    <source>
        <dbReference type="ARBA" id="ARBA00022475"/>
    </source>
</evidence>
<evidence type="ECO:0000313" key="17">
    <source>
        <dbReference type="Proteomes" id="UP000460287"/>
    </source>
</evidence>
<keyword evidence="9 16" id="KW-0418">Kinase</keyword>
<dbReference type="EC" id="2.7.13.3" evidence="3"/>
<feature type="transmembrane region" description="Helical" evidence="14">
    <location>
        <begin position="129"/>
        <end position="150"/>
    </location>
</feature>
<evidence type="ECO:0000256" key="3">
    <source>
        <dbReference type="ARBA" id="ARBA00012438"/>
    </source>
</evidence>
<dbReference type="Pfam" id="PF00512">
    <property type="entry name" value="HisKA"/>
    <property type="match status" value="1"/>
</dbReference>
<comment type="subcellular location">
    <subcellularLocation>
        <location evidence="2">Cell membrane</location>
        <topology evidence="2">Multi-pass membrane protein</topology>
    </subcellularLocation>
</comment>
<dbReference type="Gene3D" id="1.10.287.130">
    <property type="match status" value="1"/>
</dbReference>
<dbReference type="Gene3D" id="3.30.565.10">
    <property type="entry name" value="Histidine kinase-like ATPase, C-terminal domain"/>
    <property type="match status" value="1"/>
</dbReference>
<dbReference type="FunFam" id="3.30.565.10:FF:000013">
    <property type="entry name" value="Two-component sensor histidine kinase"/>
    <property type="match status" value="1"/>
</dbReference>
<dbReference type="InterPro" id="IPR003594">
    <property type="entry name" value="HATPase_dom"/>
</dbReference>
<dbReference type="SUPFAM" id="SSF55874">
    <property type="entry name" value="ATPase domain of HSP90 chaperone/DNA topoisomerase II/histidine kinase"/>
    <property type="match status" value="1"/>
</dbReference>
<dbReference type="PANTHER" id="PTHR45528">
    <property type="entry name" value="SENSOR HISTIDINE KINASE CPXA"/>
    <property type="match status" value="1"/>
</dbReference>
<keyword evidence="10" id="KW-0067">ATP-binding</keyword>
<sequence>MTDEQYHILTFTRQLDSQKIAILNNMNSIDDNFYCRTVKLDNPDYKAIMFKEKNKGSVLLIKKSQLTSEIIILVGVTVCLICILSKFIFSLFKFGIKGVAGQLRQDYVIDKCFYVCNLYIQLYKYQKRYAVIFNTNIAVIIILILLKAVFSVQSSFIDILIASSIIVLIYNIVIINVETAIDDIESGDFERFKRRTGFGYKRIYNKLKNINEGYDRALNESLKSERLKTELITNVSHDLKTPLTSIINYVNILKTRKITDDERKQYLDILDRKTTRLKNLIFDLFEVSKLSSGKIHLNKVSLDLVELLNQCVGESSTLYSEKNLEVKVTSKFERLHMNIDGEKMSRVFENLIINAYKYAMKDTRIYIDISENLTNIIISFKNVSCYEMNFTSDEVFERFARGDKARTSKIEGSGLGMAIAKSIVELHCGRMKVDIEGDMFKVFIYLNKNF</sequence>
<feature type="transmembrane region" description="Helical" evidence="14">
    <location>
        <begin position="156"/>
        <end position="177"/>
    </location>
</feature>
<gene>
    <name evidence="16" type="ORF">FYJ33_02965</name>
</gene>
<evidence type="ECO:0000256" key="6">
    <source>
        <dbReference type="ARBA" id="ARBA00022679"/>
    </source>
</evidence>
<dbReference type="CDD" id="cd00082">
    <property type="entry name" value="HisKA"/>
    <property type="match status" value="1"/>
</dbReference>
<evidence type="ECO:0000256" key="8">
    <source>
        <dbReference type="ARBA" id="ARBA00022741"/>
    </source>
</evidence>
<organism evidence="16 17">
    <name type="scientific">Inconstantimicrobium porci</name>
    <dbReference type="NCBI Taxonomy" id="2652291"/>
    <lineage>
        <taxon>Bacteria</taxon>
        <taxon>Bacillati</taxon>
        <taxon>Bacillota</taxon>
        <taxon>Clostridia</taxon>
        <taxon>Eubacteriales</taxon>
        <taxon>Clostridiaceae</taxon>
        <taxon>Inconstantimicrobium</taxon>
    </lineage>
</organism>
<evidence type="ECO:0000256" key="13">
    <source>
        <dbReference type="ARBA" id="ARBA00023136"/>
    </source>
</evidence>
<dbReference type="PANTHER" id="PTHR45528:SF1">
    <property type="entry name" value="SENSOR HISTIDINE KINASE CPXA"/>
    <property type="match status" value="1"/>
</dbReference>
<dbReference type="SUPFAM" id="SSF47384">
    <property type="entry name" value="Homodimeric domain of signal transducing histidine kinase"/>
    <property type="match status" value="1"/>
</dbReference>
<keyword evidence="5" id="KW-0597">Phosphoprotein</keyword>
<evidence type="ECO:0000256" key="10">
    <source>
        <dbReference type="ARBA" id="ARBA00022840"/>
    </source>
</evidence>
<feature type="transmembrane region" description="Helical" evidence="14">
    <location>
        <begin position="70"/>
        <end position="89"/>
    </location>
</feature>